<gene>
    <name evidence="2" type="ORF">CR103_15160</name>
</gene>
<name>A0A2G8SZ39_9BURK</name>
<dbReference type="GO" id="GO:0015562">
    <property type="term" value="F:efflux transmembrane transporter activity"/>
    <property type="evidence" value="ECO:0007669"/>
    <property type="project" value="InterPro"/>
</dbReference>
<evidence type="ECO:0000313" key="2">
    <source>
        <dbReference type="EMBL" id="PIL39024.1"/>
    </source>
</evidence>
<accession>A0A2G8SZ39</accession>
<feature type="compositionally biased region" description="Polar residues" evidence="1">
    <location>
        <begin position="442"/>
        <end position="454"/>
    </location>
</feature>
<dbReference type="EMBL" id="PDOB01000025">
    <property type="protein sequence ID" value="PIL39024.1"/>
    <property type="molecule type" value="Genomic_DNA"/>
</dbReference>
<comment type="caution">
    <text evidence="2">The sequence shown here is derived from an EMBL/GenBank/DDBJ whole genome shotgun (WGS) entry which is preliminary data.</text>
</comment>
<reference evidence="2 3" key="1">
    <citation type="submission" date="2017-10" db="EMBL/GenBank/DDBJ databases">
        <title>Massilia psychrophilum sp. nov., a novel purple-pigmented bacterium isolated from Tianshan glacier, Xinjiang Municipality, China.</title>
        <authorList>
            <person name="Wang H."/>
        </authorList>
    </citation>
    <scope>NUCLEOTIDE SEQUENCE [LARGE SCALE GENOMIC DNA]</scope>
    <source>
        <strain evidence="2 3">JCM 30813</strain>
    </source>
</reference>
<dbReference type="Proteomes" id="UP000228593">
    <property type="component" value="Unassembled WGS sequence"/>
</dbReference>
<protein>
    <submittedName>
        <fullName evidence="2">RND transporter</fullName>
    </submittedName>
</protein>
<dbReference type="PANTHER" id="PTHR30203:SF24">
    <property type="entry name" value="BLR4935 PROTEIN"/>
    <property type="match status" value="1"/>
</dbReference>
<sequence length="454" mass="49017">MIAVGLLAGCASVPSDQGFGAVSALANARVGHDARLVRNEQDERALAALITGKLRSALTADDAVQIALLNNRGLQSMYWNVGIAQADLVQAGRLQNPSFAFQRTREGGSVNIERSLTFSLVSLLTAPIAQGIENRRFEQTKLMVANELFQHAAKTRRAYFDAVAAIQGLAYARQVAASAEASLELTGRMAQAGNLSQLDLARQQVFEAEASAALARAGKRAVATREHLTRLMGLWGTFGSYLLPDRLPDLPAVPAELGDIERIAIRERLDIQAARVEAAQSASSLGLTKTTRFVNVLDLGYVRNAGAGEGAAPGYAISLELPLFDWGGARVARSEAIYMQAVNKVAQAATDARSEARESYLDYRTSYDLAKHYRDRVIPLRKKISDETMLRYNGMLVSAFELLADAREQAAAVNSTIDALKEFWMAQTNLEAALGGRLPVSPDQNTTPNQGTPQ</sequence>
<organism evidence="2 3">
    <name type="scientific">Massilia psychrophila</name>
    <dbReference type="NCBI Taxonomy" id="1603353"/>
    <lineage>
        <taxon>Bacteria</taxon>
        <taxon>Pseudomonadati</taxon>
        <taxon>Pseudomonadota</taxon>
        <taxon>Betaproteobacteria</taxon>
        <taxon>Burkholderiales</taxon>
        <taxon>Oxalobacteraceae</taxon>
        <taxon>Telluria group</taxon>
        <taxon>Massilia</taxon>
    </lineage>
</organism>
<dbReference type="InterPro" id="IPR010131">
    <property type="entry name" value="MdtP/NodT-like"/>
</dbReference>
<dbReference type="Gene3D" id="1.20.1600.10">
    <property type="entry name" value="Outer membrane efflux proteins (OEP)"/>
    <property type="match status" value="1"/>
</dbReference>
<dbReference type="OrthoDB" id="8554634at2"/>
<evidence type="ECO:0000313" key="3">
    <source>
        <dbReference type="Proteomes" id="UP000228593"/>
    </source>
</evidence>
<evidence type="ECO:0000256" key="1">
    <source>
        <dbReference type="SAM" id="MobiDB-lite"/>
    </source>
</evidence>
<feature type="region of interest" description="Disordered" evidence="1">
    <location>
        <begin position="435"/>
        <end position="454"/>
    </location>
</feature>
<proteinExistence type="predicted"/>
<keyword evidence="3" id="KW-1185">Reference proteome</keyword>
<dbReference type="SUPFAM" id="SSF56954">
    <property type="entry name" value="Outer membrane efflux proteins (OEP)"/>
    <property type="match status" value="1"/>
</dbReference>
<dbReference type="AlphaFoldDB" id="A0A2G8SZ39"/>
<dbReference type="PANTHER" id="PTHR30203">
    <property type="entry name" value="OUTER MEMBRANE CATION EFFLUX PROTEIN"/>
    <property type="match status" value="1"/>
</dbReference>